<proteinExistence type="inferred from homology"/>
<comment type="catalytic activity">
    <reaction evidence="7">
        <text>L-cysteinyl-[protein] + hexadecanoyl-CoA = S-hexadecanoyl-L-cysteinyl-[protein] + CoA</text>
        <dbReference type="Rhea" id="RHEA:36683"/>
        <dbReference type="Rhea" id="RHEA-COMP:10131"/>
        <dbReference type="Rhea" id="RHEA-COMP:11032"/>
        <dbReference type="ChEBI" id="CHEBI:29950"/>
        <dbReference type="ChEBI" id="CHEBI:57287"/>
        <dbReference type="ChEBI" id="CHEBI:57379"/>
        <dbReference type="ChEBI" id="CHEBI:74151"/>
        <dbReference type="EC" id="2.3.1.225"/>
    </reaction>
</comment>
<name>A0AAV0V8A0_9STRA</name>
<evidence type="ECO:0000256" key="1">
    <source>
        <dbReference type="ARBA" id="ARBA00004141"/>
    </source>
</evidence>
<reference evidence="10" key="1">
    <citation type="submission" date="2022-12" db="EMBL/GenBank/DDBJ databases">
        <authorList>
            <person name="Webb A."/>
        </authorList>
    </citation>
    <scope>NUCLEOTIDE SEQUENCE</scope>
    <source>
        <strain evidence="10">Pd1</strain>
    </source>
</reference>
<keyword evidence="3 7" id="KW-0812">Transmembrane</keyword>
<dbReference type="AlphaFoldDB" id="A0AAV0V8A0"/>
<feature type="transmembrane region" description="Helical" evidence="7">
    <location>
        <begin position="66"/>
        <end position="85"/>
    </location>
</feature>
<keyword evidence="2 7" id="KW-0808">Transferase</keyword>
<feature type="transmembrane region" description="Helical" evidence="7">
    <location>
        <begin position="215"/>
        <end position="235"/>
    </location>
</feature>
<comment type="caution">
    <text evidence="10">The sequence shown here is derived from an EMBL/GenBank/DDBJ whole genome shotgun (WGS) entry which is preliminary data.</text>
</comment>
<dbReference type="PANTHER" id="PTHR12246">
    <property type="entry name" value="PALMITOYLTRANSFERASE ZDHHC16"/>
    <property type="match status" value="1"/>
</dbReference>
<comment type="domain">
    <text evidence="7">The DHHC domain is required for palmitoyltransferase activity.</text>
</comment>
<dbReference type="Proteomes" id="UP001162029">
    <property type="component" value="Unassembled WGS sequence"/>
</dbReference>
<comment type="similarity">
    <text evidence="7">Belongs to the DHHC palmitoyltransferase family.</text>
</comment>
<feature type="transmembrane region" description="Helical" evidence="7">
    <location>
        <begin position="31"/>
        <end position="54"/>
    </location>
</feature>
<dbReference type="PROSITE" id="PS50216">
    <property type="entry name" value="DHHC"/>
    <property type="match status" value="1"/>
</dbReference>
<evidence type="ECO:0000256" key="5">
    <source>
        <dbReference type="ARBA" id="ARBA00023136"/>
    </source>
</evidence>
<keyword evidence="11" id="KW-1185">Reference proteome</keyword>
<evidence type="ECO:0000256" key="4">
    <source>
        <dbReference type="ARBA" id="ARBA00022989"/>
    </source>
</evidence>
<feature type="compositionally biased region" description="Basic and acidic residues" evidence="8">
    <location>
        <begin position="337"/>
        <end position="349"/>
    </location>
</feature>
<evidence type="ECO:0000256" key="2">
    <source>
        <dbReference type="ARBA" id="ARBA00022679"/>
    </source>
</evidence>
<dbReference type="EMBL" id="CANTFM010002281">
    <property type="protein sequence ID" value="CAI5745417.1"/>
    <property type="molecule type" value="Genomic_DNA"/>
</dbReference>
<dbReference type="InterPro" id="IPR001594">
    <property type="entry name" value="Palmitoyltrfase_DHHC"/>
</dbReference>
<dbReference type="EC" id="2.3.1.225" evidence="7"/>
<evidence type="ECO:0000256" key="8">
    <source>
        <dbReference type="SAM" id="MobiDB-lite"/>
    </source>
</evidence>
<sequence>MLNLVVPPQWRDPMQWSFLCAASFVRSISWIMRYVGVICVTIGMALLFLVGGLVLHAMIPIVAETIVQLLCHLIVVIVLLFNIYFNYALCCATDPGVITAKRNSWDIQVENTHDKLDNVDKKFLSRIRPSVEALEDDGRVKLPTVQLVDPQSLHMARPRRDYHPNADDGVSYCRRCRYFRPPRAHHCSVCNRCIAHLDHHCPWVNNCIGRDNYRYFFSFLLWLAAGCFYAACMSYKVAYTELGREQYARMLVLAKVSSLRMSASDTLQFAFAMSAAAGFAVTILATWHAFLIATAQTSVELQINRSSRNRRLHGGKVISPYSTGTRAFHQIRGPSIRKEETAVHEEKSNDATGFSPGGMV</sequence>
<feature type="transmembrane region" description="Helical" evidence="7">
    <location>
        <begin position="269"/>
        <end position="295"/>
    </location>
</feature>
<dbReference type="Pfam" id="PF01529">
    <property type="entry name" value="DHHC"/>
    <property type="match status" value="1"/>
</dbReference>
<feature type="region of interest" description="Disordered" evidence="8">
    <location>
        <begin position="337"/>
        <end position="360"/>
    </location>
</feature>
<organism evidence="10 11">
    <name type="scientific">Peronospora destructor</name>
    <dbReference type="NCBI Taxonomy" id="86335"/>
    <lineage>
        <taxon>Eukaryota</taxon>
        <taxon>Sar</taxon>
        <taxon>Stramenopiles</taxon>
        <taxon>Oomycota</taxon>
        <taxon>Peronosporomycetes</taxon>
        <taxon>Peronosporales</taxon>
        <taxon>Peronosporaceae</taxon>
        <taxon>Peronospora</taxon>
    </lineage>
</organism>
<dbReference type="GO" id="GO:0019706">
    <property type="term" value="F:protein-cysteine S-palmitoyltransferase activity"/>
    <property type="evidence" value="ECO:0007669"/>
    <property type="project" value="UniProtKB-EC"/>
</dbReference>
<evidence type="ECO:0000256" key="6">
    <source>
        <dbReference type="ARBA" id="ARBA00023315"/>
    </source>
</evidence>
<evidence type="ECO:0000256" key="7">
    <source>
        <dbReference type="RuleBase" id="RU079119"/>
    </source>
</evidence>
<gene>
    <name evidence="10" type="ORF">PDE001_LOCUS10497</name>
</gene>
<evidence type="ECO:0000259" key="9">
    <source>
        <dbReference type="Pfam" id="PF01529"/>
    </source>
</evidence>
<keyword evidence="5 7" id="KW-0472">Membrane</keyword>
<accession>A0AAV0V8A0</accession>
<dbReference type="GO" id="GO:0016020">
    <property type="term" value="C:membrane"/>
    <property type="evidence" value="ECO:0007669"/>
    <property type="project" value="UniProtKB-SubCell"/>
</dbReference>
<keyword evidence="6 7" id="KW-0012">Acyltransferase</keyword>
<comment type="subcellular location">
    <subcellularLocation>
        <location evidence="1">Membrane</location>
        <topology evidence="1">Multi-pass membrane protein</topology>
    </subcellularLocation>
</comment>
<evidence type="ECO:0000313" key="11">
    <source>
        <dbReference type="Proteomes" id="UP001162029"/>
    </source>
</evidence>
<evidence type="ECO:0000256" key="3">
    <source>
        <dbReference type="ARBA" id="ARBA00022692"/>
    </source>
</evidence>
<dbReference type="InterPro" id="IPR039859">
    <property type="entry name" value="PFA4/ZDH16/20/ERF2-like"/>
</dbReference>
<evidence type="ECO:0000313" key="10">
    <source>
        <dbReference type="EMBL" id="CAI5745417.1"/>
    </source>
</evidence>
<feature type="domain" description="Palmitoyltransferase DHHC" evidence="9">
    <location>
        <begin position="171"/>
        <end position="301"/>
    </location>
</feature>
<keyword evidence="4 7" id="KW-1133">Transmembrane helix</keyword>
<protein>
    <recommendedName>
        <fullName evidence="7">Palmitoyltransferase</fullName>
        <ecNumber evidence="7">2.3.1.225</ecNumber>
    </recommendedName>
</protein>